<comment type="caution">
    <text evidence="1">The sequence shown here is derived from an EMBL/GenBank/DDBJ whole genome shotgun (WGS) entry which is preliminary data.</text>
</comment>
<accession>A0ACB7SJQ3</accession>
<organism evidence="1 2">
    <name type="scientific">Hyalomma asiaticum</name>
    <name type="common">Tick</name>
    <dbReference type="NCBI Taxonomy" id="266040"/>
    <lineage>
        <taxon>Eukaryota</taxon>
        <taxon>Metazoa</taxon>
        <taxon>Ecdysozoa</taxon>
        <taxon>Arthropoda</taxon>
        <taxon>Chelicerata</taxon>
        <taxon>Arachnida</taxon>
        <taxon>Acari</taxon>
        <taxon>Parasitiformes</taxon>
        <taxon>Ixodida</taxon>
        <taxon>Ixodoidea</taxon>
        <taxon>Ixodidae</taxon>
        <taxon>Hyalomminae</taxon>
        <taxon>Hyalomma</taxon>
    </lineage>
</organism>
<gene>
    <name evidence="1" type="ORF">HPB50_004379</name>
</gene>
<dbReference type="EMBL" id="CM023483">
    <property type="protein sequence ID" value="KAH6935191.1"/>
    <property type="molecule type" value="Genomic_DNA"/>
</dbReference>
<protein>
    <submittedName>
        <fullName evidence="1">Uncharacterized protein</fullName>
    </submittedName>
</protein>
<proteinExistence type="predicted"/>
<reference evidence="1" key="1">
    <citation type="submission" date="2020-05" db="EMBL/GenBank/DDBJ databases">
        <title>Large-scale comparative analyses of tick genomes elucidate their genetic diversity and vector capacities.</title>
        <authorList>
            <person name="Jia N."/>
            <person name="Wang J."/>
            <person name="Shi W."/>
            <person name="Du L."/>
            <person name="Sun Y."/>
            <person name="Zhan W."/>
            <person name="Jiang J."/>
            <person name="Wang Q."/>
            <person name="Zhang B."/>
            <person name="Ji P."/>
            <person name="Sakyi L.B."/>
            <person name="Cui X."/>
            <person name="Yuan T."/>
            <person name="Jiang B."/>
            <person name="Yang W."/>
            <person name="Lam T.T.-Y."/>
            <person name="Chang Q."/>
            <person name="Ding S."/>
            <person name="Wang X."/>
            <person name="Zhu J."/>
            <person name="Ruan X."/>
            <person name="Zhao L."/>
            <person name="Wei J."/>
            <person name="Que T."/>
            <person name="Du C."/>
            <person name="Cheng J."/>
            <person name="Dai P."/>
            <person name="Han X."/>
            <person name="Huang E."/>
            <person name="Gao Y."/>
            <person name="Liu J."/>
            <person name="Shao H."/>
            <person name="Ye R."/>
            <person name="Li L."/>
            <person name="Wei W."/>
            <person name="Wang X."/>
            <person name="Wang C."/>
            <person name="Yang T."/>
            <person name="Huo Q."/>
            <person name="Li W."/>
            <person name="Guo W."/>
            <person name="Chen H."/>
            <person name="Zhou L."/>
            <person name="Ni X."/>
            <person name="Tian J."/>
            <person name="Zhou Y."/>
            <person name="Sheng Y."/>
            <person name="Liu T."/>
            <person name="Pan Y."/>
            <person name="Xia L."/>
            <person name="Li J."/>
            <person name="Zhao F."/>
            <person name="Cao W."/>
        </authorList>
    </citation>
    <scope>NUCLEOTIDE SEQUENCE</scope>
    <source>
        <strain evidence="1">Hyas-2018</strain>
    </source>
</reference>
<evidence type="ECO:0000313" key="1">
    <source>
        <dbReference type="EMBL" id="KAH6935191.1"/>
    </source>
</evidence>
<keyword evidence="2" id="KW-1185">Reference proteome</keyword>
<sequence>MGSGAPCCRGLLQSASWRLDALSPGVPPLLWKDWDFPHFVCDLNIKLPGLSAASFKYHMFQKYVHLPEIVFHISGKWFNYGIIVVVMLLDLNMWKNQIFYQPEDYGQYTGPDNKVRTVINYATLATGE</sequence>
<evidence type="ECO:0000313" key="2">
    <source>
        <dbReference type="Proteomes" id="UP000821845"/>
    </source>
</evidence>
<dbReference type="Proteomes" id="UP000821845">
    <property type="component" value="Chromosome 3"/>
</dbReference>
<name>A0ACB7SJQ3_HYAAI</name>